<keyword evidence="3" id="KW-0813">Transport</keyword>
<dbReference type="AlphaFoldDB" id="A0A381ZST7"/>
<protein>
    <recommendedName>
        <fullName evidence="9">POTRA domain-containing protein</fullName>
    </recommendedName>
</protein>
<dbReference type="Gene3D" id="3.10.20.310">
    <property type="entry name" value="membrane protein fhac"/>
    <property type="match status" value="1"/>
</dbReference>
<sequence length="554" mass="62372">MNRNITILVAIVAAGMLANAQEQVLPPLKDLGIKEDLSLIGKLVIKEVRFNGNSMFSDEELRDVISTDLSKPVSTEDLEKIRKAVSQFYFNNGYVNSGATIGEQDLSSGVLTVSVVEGVLDKINVMGTGWLRPSYVEDRIRSGVKKPLNMEDLKRSLEFVRRDEKIRKINTALLPGDELGQSHLDVIVTEHKLFDAGIGLSNRRPPSVGAEEAEVYIGTKNLTSLGDTLRLNYTFTDEGMKEVDFDGADNYAISYSLPLHTSGTTLELGTVKSDYVILEEPFDTLNIQSDTQMVSVGIRQPIYNDLKHEFTVSLKGERRQSKTMVSGMPFSISPGSTDGMTRIAALRVSPEYVYRSSKRVIAVRTTLSFGLDTQDPVLDESFMGPEFFSWLTQASWVEAIGSSENLFALKSYYQYTDERLISMEQFSLGGMNTIRGYRENQIIRDNAFSISPEVRIPILRDRYTKPIMHLIPFFDYGIGWNAEGDRDRESIYSLGLGLNYKPTDYVNMSLYWGHAFEDFDTKDDDDLQDYGIHFQIRIGTDFLDPRKDVRPDKG</sequence>
<dbReference type="PANTHER" id="PTHR34597:SF3">
    <property type="entry name" value="OUTER MEMBRANE TRANSPORTER CDIB"/>
    <property type="match status" value="1"/>
</dbReference>
<evidence type="ECO:0000313" key="10">
    <source>
        <dbReference type="EMBL" id="SVA91952.1"/>
    </source>
</evidence>
<name>A0A381ZST7_9ZZZZ</name>
<keyword evidence="4" id="KW-1134">Transmembrane beta strand</keyword>
<dbReference type="InterPro" id="IPR034746">
    <property type="entry name" value="POTRA"/>
</dbReference>
<dbReference type="Pfam" id="PF03865">
    <property type="entry name" value="ShlB"/>
    <property type="match status" value="1"/>
</dbReference>
<accession>A0A381ZST7</accession>
<dbReference type="InterPro" id="IPR051544">
    <property type="entry name" value="TPS_OM_transporter"/>
</dbReference>
<keyword evidence="8" id="KW-0998">Cell outer membrane</keyword>
<dbReference type="Gene3D" id="2.40.160.50">
    <property type="entry name" value="membrane protein fhac: a member of the omp85/tpsb transporter family"/>
    <property type="match status" value="1"/>
</dbReference>
<dbReference type="EMBL" id="UINC01022409">
    <property type="protein sequence ID" value="SVA91952.1"/>
    <property type="molecule type" value="Genomic_DNA"/>
</dbReference>
<dbReference type="PROSITE" id="PS51779">
    <property type="entry name" value="POTRA"/>
    <property type="match status" value="1"/>
</dbReference>
<evidence type="ECO:0000259" key="9">
    <source>
        <dbReference type="PROSITE" id="PS51779"/>
    </source>
</evidence>
<dbReference type="InterPro" id="IPR005565">
    <property type="entry name" value="Hemolysn_activator_HlyB_C"/>
</dbReference>
<keyword evidence="5" id="KW-0812">Transmembrane</keyword>
<evidence type="ECO:0000256" key="5">
    <source>
        <dbReference type="ARBA" id="ARBA00022692"/>
    </source>
</evidence>
<evidence type="ECO:0000256" key="3">
    <source>
        <dbReference type="ARBA" id="ARBA00022448"/>
    </source>
</evidence>
<dbReference type="Pfam" id="PF08479">
    <property type="entry name" value="POTRA_2"/>
    <property type="match status" value="1"/>
</dbReference>
<evidence type="ECO:0000256" key="6">
    <source>
        <dbReference type="ARBA" id="ARBA00022927"/>
    </source>
</evidence>
<dbReference type="GO" id="GO:0008320">
    <property type="term" value="F:protein transmembrane transporter activity"/>
    <property type="evidence" value="ECO:0007669"/>
    <property type="project" value="TreeGrafter"/>
</dbReference>
<evidence type="ECO:0000256" key="4">
    <source>
        <dbReference type="ARBA" id="ARBA00022452"/>
    </source>
</evidence>
<comment type="similarity">
    <text evidence="2">Belongs to the TPS (TC 1.B.20) family.</text>
</comment>
<evidence type="ECO:0000256" key="2">
    <source>
        <dbReference type="ARBA" id="ARBA00009055"/>
    </source>
</evidence>
<keyword evidence="7" id="KW-0472">Membrane</keyword>
<organism evidence="10">
    <name type="scientific">marine metagenome</name>
    <dbReference type="NCBI Taxonomy" id="408172"/>
    <lineage>
        <taxon>unclassified sequences</taxon>
        <taxon>metagenomes</taxon>
        <taxon>ecological metagenomes</taxon>
    </lineage>
</organism>
<evidence type="ECO:0000256" key="1">
    <source>
        <dbReference type="ARBA" id="ARBA00004442"/>
    </source>
</evidence>
<gene>
    <name evidence="10" type="ORF">METZ01_LOCUS144806</name>
</gene>
<dbReference type="GO" id="GO:0098046">
    <property type="term" value="C:type V protein secretion system complex"/>
    <property type="evidence" value="ECO:0007669"/>
    <property type="project" value="TreeGrafter"/>
</dbReference>
<feature type="domain" description="POTRA" evidence="9">
    <location>
        <begin position="43"/>
        <end position="118"/>
    </location>
</feature>
<reference evidence="10" key="1">
    <citation type="submission" date="2018-05" db="EMBL/GenBank/DDBJ databases">
        <authorList>
            <person name="Lanie J.A."/>
            <person name="Ng W.-L."/>
            <person name="Kazmierczak K.M."/>
            <person name="Andrzejewski T.M."/>
            <person name="Davidsen T.M."/>
            <person name="Wayne K.J."/>
            <person name="Tettelin H."/>
            <person name="Glass J.I."/>
            <person name="Rusch D."/>
            <person name="Podicherti R."/>
            <person name="Tsui H.-C.T."/>
            <person name="Winkler M.E."/>
        </authorList>
    </citation>
    <scope>NUCLEOTIDE SEQUENCE</scope>
</reference>
<evidence type="ECO:0000256" key="8">
    <source>
        <dbReference type="ARBA" id="ARBA00023237"/>
    </source>
</evidence>
<dbReference type="InterPro" id="IPR013686">
    <property type="entry name" value="Polypept-transport_assoc_ShlB"/>
</dbReference>
<evidence type="ECO:0000256" key="7">
    <source>
        <dbReference type="ARBA" id="ARBA00023136"/>
    </source>
</evidence>
<keyword evidence="6" id="KW-0653">Protein transport</keyword>
<proteinExistence type="inferred from homology"/>
<dbReference type="GO" id="GO:0046819">
    <property type="term" value="P:protein secretion by the type V secretion system"/>
    <property type="evidence" value="ECO:0007669"/>
    <property type="project" value="TreeGrafter"/>
</dbReference>
<dbReference type="GO" id="GO:0009279">
    <property type="term" value="C:cell outer membrane"/>
    <property type="evidence" value="ECO:0007669"/>
    <property type="project" value="UniProtKB-SubCell"/>
</dbReference>
<comment type="subcellular location">
    <subcellularLocation>
        <location evidence="1">Cell outer membrane</location>
    </subcellularLocation>
</comment>
<dbReference type="PANTHER" id="PTHR34597">
    <property type="entry name" value="SLR1661 PROTEIN"/>
    <property type="match status" value="1"/>
</dbReference>